<evidence type="ECO:0000313" key="4">
    <source>
        <dbReference type="Proteomes" id="UP000199664"/>
    </source>
</evidence>
<sequence>MPDRVHNVLFLCTHNSARSIMAEALLNHLGEGRFRAFSAGSEGGPGPKPMAIKVLEAEGIPTTGLSSKTWDVFAAPGAPVMDMVVTVCDQAAGEACPLWPGRPITAHWGIEDPSHVEGSEIERERAFVTALRYLRNRINVLLSLPVASLDEMALAQRIRQIGALEGTTGRRPEMA</sequence>
<dbReference type="Proteomes" id="UP000199664">
    <property type="component" value="Unassembled WGS sequence"/>
</dbReference>
<dbReference type="SUPFAM" id="SSF52788">
    <property type="entry name" value="Phosphotyrosine protein phosphatases I"/>
    <property type="match status" value="1"/>
</dbReference>
<dbReference type="Pfam" id="PF01451">
    <property type="entry name" value="LMWPc"/>
    <property type="match status" value="1"/>
</dbReference>
<dbReference type="PANTHER" id="PTHR43428">
    <property type="entry name" value="ARSENATE REDUCTASE"/>
    <property type="match status" value="1"/>
</dbReference>
<dbReference type="Gene3D" id="3.40.50.2300">
    <property type="match status" value="1"/>
</dbReference>
<evidence type="ECO:0000313" key="3">
    <source>
        <dbReference type="EMBL" id="SEK57391.1"/>
    </source>
</evidence>
<dbReference type="EMBL" id="FOAN01000001">
    <property type="protein sequence ID" value="SEK57391.1"/>
    <property type="molecule type" value="Genomic_DNA"/>
</dbReference>
<feature type="domain" description="Phosphotyrosine protein phosphatase I" evidence="2">
    <location>
        <begin position="6"/>
        <end position="144"/>
    </location>
</feature>
<reference evidence="4" key="1">
    <citation type="submission" date="2016-10" db="EMBL/GenBank/DDBJ databases">
        <authorList>
            <person name="Varghese N."/>
            <person name="Submissions S."/>
        </authorList>
    </citation>
    <scope>NUCLEOTIDE SEQUENCE [LARGE SCALE GENOMIC DNA]</scope>
    <source>
        <strain evidence="4">LMG 26383,CCUG 61248,R- 45681</strain>
    </source>
</reference>
<dbReference type="STRING" id="1036779.SAMN04515666_101860"/>
<keyword evidence="1" id="KW-0059">Arsenical resistance</keyword>
<dbReference type="CDD" id="cd16345">
    <property type="entry name" value="LMWP_ArsC"/>
    <property type="match status" value="1"/>
</dbReference>
<keyword evidence="4" id="KW-1185">Reference proteome</keyword>
<dbReference type="PANTHER" id="PTHR43428:SF1">
    <property type="entry name" value="ARSENATE REDUCTASE"/>
    <property type="match status" value="1"/>
</dbReference>
<gene>
    <name evidence="3" type="ORF">SAMN04515666_101860</name>
</gene>
<dbReference type="GO" id="GO:0046685">
    <property type="term" value="P:response to arsenic-containing substance"/>
    <property type="evidence" value="ECO:0007669"/>
    <property type="project" value="UniProtKB-KW"/>
</dbReference>
<accession>A0A1H7I4C6</accession>
<protein>
    <submittedName>
        <fullName evidence="3">Low molecular weight phosphotyrosine protein phosphatase</fullName>
    </submittedName>
</protein>
<dbReference type="AlphaFoldDB" id="A0A1H7I4C6"/>
<organism evidence="3 4">
    <name type="scientific">Bosea lupini</name>
    <dbReference type="NCBI Taxonomy" id="1036779"/>
    <lineage>
        <taxon>Bacteria</taxon>
        <taxon>Pseudomonadati</taxon>
        <taxon>Pseudomonadota</taxon>
        <taxon>Alphaproteobacteria</taxon>
        <taxon>Hyphomicrobiales</taxon>
        <taxon>Boseaceae</taxon>
        <taxon>Bosea</taxon>
    </lineage>
</organism>
<evidence type="ECO:0000256" key="1">
    <source>
        <dbReference type="ARBA" id="ARBA00022849"/>
    </source>
</evidence>
<dbReference type="InterPro" id="IPR036196">
    <property type="entry name" value="Ptyr_pPase_sf"/>
</dbReference>
<dbReference type="InterPro" id="IPR023485">
    <property type="entry name" value="Ptyr_pPase"/>
</dbReference>
<dbReference type="SMART" id="SM00226">
    <property type="entry name" value="LMWPc"/>
    <property type="match status" value="1"/>
</dbReference>
<name>A0A1H7I4C6_9HYPH</name>
<proteinExistence type="predicted"/>
<dbReference type="OrthoDB" id="9793058at2"/>
<dbReference type="RefSeq" id="WP_091830032.1">
    <property type="nucleotide sequence ID" value="NZ_FOAN01000001.1"/>
</dbReference>
<evidence type="ECO:0000259" key="2">
    <source>
        <dbReference type="SMART" id="SM00226"/>
    </source>
</evidence>